<dbReference type="SMART" id="SM00028">
    <property type="entry name" value="TPR"/>
    <property type="match status" value="1"/>
</dbReference>
<dbReference type="Proteomes" id="UP000030635">
    <property type="component" value="Chromosome"/>
</dbReference>
<dbReference type="SUPFAM" id="SSF53448">
    <property type="entry name" value="Nucleotide-diphospho-sugar transferases"/>
    <property type="match status" value="1"/>
</dbReference>
<dbReference type="InterPro" id="IPR029044">
    <property type="entry name" value="Nucleotide-diphossugar_trans"/>
</dbReference>
<dbReference type="Gene3D" id="1.25.40.10">
    <property type="entry name" value="Tetratricopeptide repeat domain"/>
    <property type="match status" value="1"/>
</dbReference>
<name>A0A0A7FZM1_9CLOT</name>
<dbReference type="PROSITE" id="PS50293">
    <property type="entry name" value="TPR_REGION"/>
    <property type="match status" value="1"/>
</dbReference>
<evidence type="ECO:0000313" key="3">
    <source>
        <dbReference type="Proteomes" id="UP000030635"/>
    </source>
</evidence>
<keyword evidence="3" id="KW-1185">Reference proteome</keyword>
<dbReference type="OrthoDB" id="9815923at2"/>
<keyword evidence="1" id="KW-0802">TPR repeat</keyword>
<dbReference type="InterPro" id="IPR011990">
    <property type="entry name" value="TPR-like_helical_dom_sf"/>
</dbReference>
<dbReference type="KEGG" id="cbv:U729_2940"/>
<dbReference type="STRING" id="1561.NPD11_87"/>
<dbReference type="InterPro" id="IPR019734">
    <property type="entry name" value="TPR_rpt"/>
</dbReference>
<dbReference type="RefSeq" id="WP_039316288.1">
    <property type="nucleotide sequence ID" value="NZ_CP006905.1"/>
</dbReference>
<feature type="repeat" description="TPR" evidence="1">
    <location>
        <begin position="198"/>
        <end position="231"/>
    </location>
</feature>
<dbReference type="EMBL" id="CP006905">
    <property type="protein sequence ID" value="AIY85063.1"/>
    <property type="molecule type" value="Genomic_DNA"/>
</dbReference>
<organism evidence="2 3">
    <name type="scientific">Clostridium baratii str. Sullivan</name>
    <dbReference type="NCBI Taxonomy" id="1415775"/>
    <lineage>
        <taxon>Bacteria</taxon>
        <taxon>Bacillati</taxon>
        <taxon>Bacillota</taxon>
        <taxon>Clostridia</taxon>
        <taxon>Eubacteriales</taxon>
        <taxon>Clostridiaceae</taxon>
        <taxon>Clostridium</taxon>
    </lineage>
</organism>
<dbReference type="AlphaFoldDB" id="A0A0A7FZM1"/>
<gene>
    <name evidence="2" type="ORF">U729_2940</name>
</gene>
<dbReference type="SUPFAM" id="SSF48452">
    <property type="entry name" value="TPR-like"/>
    <property type="match status" value="1"/>
</dbReference>
<dbReference type="PROSITE" id="PS50005">
    <property type="entry name" value="TPR"/>
    <property type="match status" value="1"/>
</dbReference>
<protein>
    <submittedName>
        <fullName evidence="2">Tetratricopeptide repeat family protein</fullName>
    </submittedName>
</protein>
<evidence type="ECO:0000313" key="2">
    <source>
        <dbReference type="EMBL" id="AIY85063.1"/>
    </source>
</evidence>
<dbReference type="eggNOG" id="COG0463">
    <property type="taxonomic scope" value="Bacteria"/>
</dbReference>
<accession>A0A0A7FZM1</accession>
<dbReference type="HOGENOM" id="CLU_833424_0_0_9"/>
<sequence length="333" mass="38958">MKKTLLSVCIIAKNDSDNILSLLDSIKDIADEINVLNIGLKDNLEAVRNFNNTKIYDYKENCNYKNILIDKSNSKWILILNNEEILSDDGKENIIKILNEADELKGLYIRKISIIEGKRRMSYNSLRLFKNESNIRFNENICDSIYESIYKNYGEKFIGFTDIEIYSYENDKHSFAISESTKEKIDTLINLSDSFKNLNYYFKLGNEYGKIGNYKEAIESYDKALTKKDENIDENIYKRLLLNKIKALHQRGLYNEESTVIKNTLKEYSDFRDLYFMECLLSVELCEFSRGSSALNKYIETKKNIKFPSSEFEEVVDIEELNRKLNGLNNILK</sequence>
<proteinExistence type="predicted"/>
<dbReference type="Pfam" id="PF00515">
    <property type="entry name" value="TPR_1"/>
    <property type="match status" value="1"/>
</dbReference>
<evidence type="ECO:0000256" key="1">
    <source>
        <dbReference type="PROSITE-ProRule" id="PRU00339"/>
    </source>
</evidence>
<reference evidence="2 3" key="1">
    <citation type="journal article" date="2015" name="Infect. Genet. Evol.">
        <title>Genomic sequences of six botulinum neurotoxin-producing strains representing three clostridial species illustrate the mobility and diversity of botulinum neurotoxin genes.</title>
        <authorList>
            <person name="Smith T.J."/>
            <person name="Hill K.K."/>
            <person name="Xie G."/>
            <person name="Foley B.T."/>
            <person name="Williamson C.H."/>
            <person name="Foster J.T."/>
            <person name="Johnson S.L."/>
            <person name="Chertkov O."/>
            <person name="Teshima H."/>
            <person name="Gibbons H.S."/>
            <person name="Johnsky L.A."/>
            <person name="Karavis M.A."/>
            <person name="Smith L.A."/>
        </authorList>
    </citation>
    <scope>NUCLEOTIDE SEQUENCE [LARGE SCALE GENOMIC DNA]</scope>
    <source>
        <strain evidence="2">Sullivan</strain>
    </source>
</reference>